<evidence type="ECO:0000313" key="1">
    <source>
        <dbReference type="EMBL" id="KAI5650875.1"/>
    </source>
</evidence>
<evidence type="ECO:0000313" key="2">
    <source>
        <dbReference type="Proteomes" id="UP001060085"/>
    </source>
</evidence>
<name>A0ACB9ZWU1_CATRO</name>
<protein>
    <submittedName>
        <fullName evidence="1">Uncharacterized protein</fullName>
    </submittedName>
</protein>
<proteinExistence type="predicted"/>
<comment type="caution">
    <text evidence="1">The sequence shown here is derived from an EMBL/GenBank/DDBJ whole genome shotgun (WGS) entry which is preliminary data.</text>
</comment>
<keyword evidence="2" id="KW-1185">Reference proteome</keyword>
<gene>
    <name evidence="1" type="ORF">M9H77_36880</name>
</gene>
<dbReference type="Proteomes" id="UP001060085">
    <property type="component" value="Linkage Group LG08"/>
</dbReference>
<organism evidence="1 2">
    <name type="scientific">Catharanthus roseus</name>
    <name type="common">Madagascar periwinkle</name>
    <name type="synonym">Vinca rosea</name>
    <dbReference type="NCBI Taxonomy" id="4058"/>
    <lineage>
        <taxon>Eukaryota</taxon>
        <taxon>Viridiplantae</taxon>
        <taxon>Streptophyta</taxon>
        <taxon>Embryophyta</taxon>
        <taxon>Tracheophyta</taxon>
        <taxon>Spermatophyta</taxon>
        <taxon>Magnoliopsida</taxon>
        <taxon>eudicotyledons</taxon>
        <taxon>Gunneridae</taxon>
        <taxon>Pentapetalae</taxon>
        <taxon>asterids</taxon>
        <taxon>lamiids</taxon>
        <taxon>Gentianales</taxon>
        <taxon>Apocynaceae</taxon>
        <taxon>Rauvolfioideae</taxon>
        <taxon>Vinceae</taxon>
        <taxon>Catharanthinae</taxon>
        <taxon>Catharanthus</taxon>
    </lineage>
</organism>
<accession>A0ACB9ZWU1</accession>
<reference evidence="2" key="1">
    <citation type="journal article" date="2023" name="Nat. Plants">
        <title>Single-cell RNA sequencing provides a high-resolution roadmap for understanding the multicellular compartmentation of specialized metabolism.</title>
        <authorList>
            <person name="Sun S."/>
            <person name="Shen X."/>
            <person name="Li Y."/>
            <person name="Li Y."/>
            <person name="Wang S."/>
            <person name="Li R."/>
            <person name="Zhang H."/>
            <person name="Shen G."/>
            <person name="Guo B."/>
            <person name="Wei J."/>
            <person name="Xu J."/>
            <person name="St-Pierre B."/>
            <person name="Chen S."/>
            <person name="Sun C."/>
        </authorList>
    </citation>
    <scope>NUCLEOTIDE SEQUENCE [LARGE SCALE GENOMIC DNA]</scope>
</reference>
<sequence>MGFITLQGLDVGMTTAQYMSLCNAKYQELKENTKSLHIETGLPMPTDEHSRLPVAATRAMSTVLAHNLQPSPSSEGKQQLVIGSNGTFFGYPRCLHQEKEIRGCGDTCSNMLCS</sequence>
<dbReference type="EMBL" id="CM044708">
    <property type="protein sequence ID" value="KAI5650875.1"/>
    <property type="molecule type" value="Genomic_DNA"/>
</dbReference>